<evidence type="ECO:0000256" key="1">
    <source>
        <dbReference type="SAM" id="SignalP"/>
    </source>
</evidence>
<keyword evidence="4" id="KW-1185">Reference proteome</keyword>
<organism evidence="3 4">
    <name type="scientific">Chaetoceros tenuissimus</name>
    <dbReference type="NCBI Taxonomy" id="426638"/>
    <lineage>
        <taxon>Eukaryota</taxon>
        <taxon>Sar</taxon>
        <taxon>Stramenopiles</taxon>
        <taxon>Ochrophyta</taxon>
        <taxon>Bacillariophyta</taxon>
        <taxon>Coscinodiscophyceae</taxon>
        <taxon>Chaetocerotophycidae</taxon>
        <taxon>Chaetocerotales</taxon>
        <taxon>Chaetocerotaceae</taxon>
        <taxon>Chaetoceros</taxon>
    </lineage>
</organism>
<gene>
    <name evidence="3" type="ORF">CTEN210_07874</name>
</gene>
<evidence type="ECO:0000313" key="4">
    <source>
        <dbReference type="Proteomes" id="UP001054902"/>
    </source>
</evidence>
<dbReference type="InterPro" id="IPR041698">
    <property type="entry name" value="Methyltransf_25"/>
</dbReference>
<feature type="chain" id="PRO_5042230198" description="Methyltransferase domain-containing protein" evidence="1">
    <location>
        <begin position="17"/>
        <end position="499"/>
    </location>
</feature>
<dbReference type="PANTHER" id="PTHR42912:SF81">
    <property type="entry name" value="METHYLTRANSFERASE DOMAIN-CONTAINING PROTEIN"/>
    <property type="match status" value="1"/>
</dbReference>
<dbReference type="GO" id="GO:0008168">
    <property type="term" value="F:methyltransferase activity"/>
    <property type="evidence" value="ECO:0007669"/>
    <property type="project" value="TreeGrafter"/>
</dbReference>
<dbReference type="AlphaFoldDB" id="A0AAD3CSJ5"/>
<keyword evidence="1" id="KW-0732">Signal</keyword>
<feature type="signal peptide" evidence="1">
    <location>
        <begin position="1"/>
        <end position="16"/>
    </location>
</feature>
<proteinExistence type="predicted"/>
<evidence type="ECO:0000259" key="2">
    <source>
        <dbReference type="Pfam" id="PF13649"/>
    </source>
</evidence>
<evidence type="ECO:0000313" key="3">
    <source>
        <dbReference type="EMBL" id="GFH51398.1"/>
    </source>
</evidence>
<comment type="caution">
    <text evidence="3">The sequence shown here is derived from an EMBL/GenBank/DDBJ whole genome shotgun (WGS) entry which is preliminary data.</text>
</comment>
<protein>
    <recommendedName>
        <fullName evidence="2">Methyltransferase domain-containing protein</fullName>
    </recommendedName>
</protein>
<dbReference type="InterPro" id="IPR029063">
    <property type="entry name" value="SAM-dependent_MTases_sf"/>
</dbReference>
<name>A0AAD3CSJ5_9STRA</name>
<accession>A0AAD3CSJ5</accession>
<dbReference type="CDD" id="cd02440">
    <property type="entry name" value="AdoMet_MTases"/>
    <property type="match status" value="1"/>
</dbReference>
<dbReference type="Proteomes" id="UP001054902">
    <property type="component" value="Unassembled WGS sequence"/>
</dbReference>
<dbReference type="Gene3D" id="3.40.50.150">
    <property type="entry name" value="Vaccinia Virus protein VP39"/>
    <property type="match status" value="1"/>
</dbReference>
<feature type="domain" description="Methyltransferase" evidence="2">
    <location>
        <begin position="321"/>
        <end position="431"/>
    </location>
</feature>
<dbReference type="PANTHER" id="PTHR42912">
    <property type="entry name" value="METHYLTRANSFERASE"/>
    <property type="match status" value="1"/>
</dbReference>
<reference evidence="3 4" key="1">
    <citation type="journal article" date="2021" name="Sci. Rep.">
        <title>The genome of the diatom Chaetoceros tenuissimus carries an ancient integrated fragment of an extant virus.</title>
        <authorList>
            <person name="Hongo Y."/>
            <person name="Kimura K."/>
            <person name="Takaki Y."/>
            <person name="Yoshida Y."/>
            <person name="Baba S."/>
            <person name="Kobayashi G."/>
            <person name="Nagasaki K."/>
            <person name="Hano T."/>
            <person name="Tomaru Y."/>
        </authorList>
    </citation>
    <scope>NUCLEOTIDE SEQUENCE [LARGE SCALE GENOMIC DNA]</scope>
    <source>
        <strain evidence="3 4">NIES-3715</strain>
    </source>
</reference>
<dbReference type="InterPro" id="IPR050508">
    <property type="entry name" value="Methyltransf_Superfamily"/>
</dbReference>
<dbReference type="EMBL" id="BLLK01000045">
    <property type="protein sequence ID" value="GFH51398.1"/>
    <property type="molecule type" value="Genomic_DNA"/>
</dbReference>
<dbReference type="SUPFAM" id="SSF53335">
    <property type="entry name" value="S-adenosyl-L-methionine-dependent methyltransferases"/>
    <property type="match status" value="1"/>
</dbReference>
<dbReference type="Pfam" id="PF13649">
    <property type="entry name" value="Methyltransf_25"/>
    <property type="match status" value="1"/>
</dbReference>
<sequence>MKFLLSSLLLPVSVQAFSATHGAHRSIRTDLRAETNEVIETVVEGVDDVESKLELETNFVEKEEASVDEMQNIKAMHSSPAEYEEVTFKCDKNTQFWKDYNMDGNYQEADFLNDVATVSSNFISKGSDAVGYWARHNARSGYFLGNAVLGTISSSLHERLRNAEQENNFASAFSAKVIAGMLSEVALSYEQDYERIEQGKYKKPYDMYTQNRQNNPFYFGQQTSRFISEAIGTIARRNRGTEDDKRTWLTDNPSTELYPDYYKTAFHYQTDGWMSQDSANVYETSTETLFLGRQDAMQRTALVPLVEFANEMKDIGRPLKILEVACGTGRFMTFARDNLPLDTEFTAVDLSPFYLDKARDNDKNWRNIRKGSESSDTKIAPATFIQAKAEDLPFEDEEYDAVICMYLYHEIPREIRAKASAEMARVTKKGGKVILTDSYQLGDRPGMNPFMKNFEKMNEPHYVDFIEDFLPLHFEKEGLVPDAKIFCSRTKTLSFTKPE</sequence>